<reference evidence="5" key="1">
    <citation type="submission" date="2018-12" db="EMBL/GenBank/DDBJ databases">
        <title>The complete genome of Metarhizium rileyi, a key fungal pathogen of Lepidoptera.</title>
        <authorList>
            <person name="Binneck E."/>
            <person name="Lastra C.C.L."/>
            <person name="Sosa-Gomez D.R."/>
        </authorList>
    </citation>
    <scope>NUCLEOTIDE SEQUENCE [LARGE SCALE GENOMIC DNA]</scope>
    <source>
        <strain evidence="5">Cep018-CH2</strain>
    </source>
</reference>
<feature type="compositionally biased region" description="Polar residues" evidence="2">
    <location>
        <begin position="146"/>
        <end position="157"/>
    </location>
</feature>
<evidence type="ECO:0000313" key="5">
    <source>
        <dbReference type="Proteomes" id="UP000317257"/>
    </source>
</evidence>
<accession>A0A5C6GAQ5</accession>
<evidence type="ECO:0000256" key="2">
    <source>
        <dbReference type="SAM" id="MobiDB-lite"/>
    </source>
</evidence>
<dbReference type="PROSITE" id="PS00463">
    <property type="entry name" value="ZN2_CY6_FUNGAL_1"/>
    <property type="match status" value="1"/>
</dbReference>
<feature type="region of interest" description="Disordered" evidence="2">
    <location>
        <begin position="1"/>
        <end position="25"/>
    </location>
</feature>
<dbReference type="EMBL" id="SBHS01000023">
    <property type="protein sequence ID" value="TWU72903.1"/>
    <property type="molecule type" value="Genomic_DNA"/>
</dbReference>
<dbReference type="SUPFAM" id="SSF57701">
    <property type="entry name" value="Zn2/Cys6 DNA-binding domain"/>
    <property type="match status" value="1"/>
</dbReference>
<feature type="domain" description="Zn(2)-C6 fungal-type" evidence="3">
    <location>
        <begin position="31"/>
        <end position="61"/>
    </location>
</feature>
<keyword evidence="1" id="KW-0539">Nucleus</keyword>
<dbReference type="InterPro" id="IPR036864">
    <property type="entry name" value="Zn2-C6_fun-type_DNA-bd_sf"/>
</dbReference>
<dbReference type="GO" id="GO:0000981">
    <property type="term" value="F:DNA-binding transcription factor activity, RNA polymerase II-specific"/>
    <property type="evidence" value="ECO:0007669"/>
    <property type="project" value="InterPro"/>
</dbReference>
<evidence type="ECO:0000313" key="4">
    <source>
        <dbReference type="EMBL" id="TWU72903.1"/>
    </source>
</evidence>
<dbReference type="CDD" id="cd12148">
    <property type="entry name" value="fungal_TF_MHR"/>
    <property type="match status" value="1"/>
</dbReference>
<proteinExistence type="predicted"/>
<organism evidence="4 5">
    <name type="scientific">Metarhizium rileyi (strain RCEF 4871)</name>
    <name type="common">Nomuraea rileyi</name>
    <dbReference type="NCBI Taxonomy" id="1649241"/>
    <lineage>
        <taxon>Eukaryota</taxon>
        <taxon>Fungi</taxon>
        <taxon>Dikarya</taxon>
        <taxon>Ascomycota</taxon>
        <taxon>Pezizomycotina</taxon>
        <taxon>Sordariomycetes</taxon>
        <taxon>Hypocreomycetidae</taxon>
        <taxon>Hypocreales</taxon>
        <taxon>Clavicipitaceae</taxon>
        <taxon>Metarhizium</taxon>
    </lineage>
</organism>
<dbReference type="Gene3D" id="4.10.240.10">
    <property type="entry name" value="Zn(2)-C6 fungal-type DNA-binding domain"/>
    <property type="match status" value="1"/>
</dbReference>
<dbReference type="PANTHER" id="PTHR47655:SF2">
    <property type="entry name" value="QUINIC ACID UTILIZATION ACTIVATOR"/>
    <property type="match status" value="1"/>
</dbReference>
<dbReference type="GO" id="GO:0045944">
    <property type="term" value="P:positive regulation of transcription by RNA polymerase II"/>
    <property type="evidence" value="ECO:0007669"/>
    <property type="project" value="TreeGrafter"/>
</dbReference>
<gene>
    <name evidence="4" type="ORF">ED733_004525</name>
</gene>
<dbReference type="SMART" id="SM00066">
    <property type="entry name" value="GAL4"/>
    <property type="match status" value="1"/>
</dbReference>
<dbReference type="InterPro" id="IPR001138">
    <property type="entry name" value="Zn2Cys6_DnaBD"/>
</dbReference>
<protein>
    <recommendedName>
        <fullName evidence="3">Zn(2)-C6 fungal-type domain-containing protein</fullName>
    </recommendedName>
</protein>
<feature type="region of interest" description="Disordered" evidence="2">
    <location>
        <begin position="146"/>
        <end position="183"/>
    </location>
</feature>
<dbReference type="PANTHER" id="PTHR47655">
    <property type="entry name" value="QUINIC ACID UTILIZATION ACTIVATOR"/>
    <property type="match status" value="1"/>
</dbReference>
<dbReference type="PROSITE" id="PS50048">
    <property type="entry name" value="ZN2_CY6_FUNGAL_2"/>
    <property type="match status" value="1"/>
</dbReference>
<dbReference type="GO" id="GO:0008270">
    <property type="term" value="F:zinc ion binding"/>
    <property type="evidence" value="ECO:0007669"/>
    <property type="project" value="InterPro"/>
</dbReference>
<dbReference type="Pfam" id="PF00172">
    <property type="entry name" value="Zn_clus"/>
    <property type="match status" value="1"/>
</dbReference>
<dbReference type="CDD" id="cd00067">
    <property type="entry name" value="GAL4"/>
    <property type="match status" value="1"/>
</dbReference>
<dbReference type="InterPro" id="IPR052783">
    <property type="entry name" value="Metabolic/Drug-Res_Regulator"/>
</dbReference>
<sequence length="727" mass="79638">MPQKRGARGAASVANNTGDGGKPKKRRVSLACDACRAAREKCDGARPQCTTCIAQHRSCSYTPATKKRGVQTGYLRTVELSLAWLLEQVPECEEKLLRFLSGGDGDANKDTRALLGKGKAGHHLQSMWNKNRVRKAIDGLLSNAQTINSEDSGNGSDTDCGRQAITRGATTPRSGEPVTMPRTVKDTGSCLDRILKLPANWERLLDVYVSYTHCWLPIVNLNTLRTLASTYPRQGFRWSSNVDDSFYPRHSELWAVMSIAAVQGEEYTESGGPNSLDTSQILDLSRALITPYEGVVDIHSINAIIIHAVILIGQAKPFAASLLLAKTVRLLQRLQRTKDAMTQEGDDFSSIQHDVVFLACALLDMLTSVVLCQRPMPECLDTRGNRQMSIIDFAGFDQPWDPEPHIWALSPTSTTPPQDIAQPIRTVVQLHAFASVLSNRSTSQMSGKPLLETLGPEHLVEVLDSRFNYCNSLISSGFTPMIPSAYLAKLLFLAATIELASDLRPSLFSGFLEIVESCLALFGAKHTPPLVVLLLQLVQRRANVDEMGESDLRKWRFVTEKMQAIWSESKSFADISNALPAHSSQGAQSHDSQQITFTPISTESDAYVDSQSRARSQPGGFGAKGLTETGSKPAEQLCFGNQNAVPDPAFAIDTPITTRPNNGRVNTHPIFPGNDRMSHNFDYDAILQDLGSIGYADNMEMDTRFMTNLGFAPGCDLAKIFQGDFGV</sequence>
<evidence type="ECO:0000259" key="3">
    <source>
        <dbReference type="PROSITE" id="PS50048"/>
    </source>
</evidence>
<name>A0A5C6GAQ5_METRR</name>
<dbReference type="AlphaFoldDB" id="A0A5C6GAQ5"/>
<dbReference type="Proteomes" id="UP000317257">
    <property type="component" value="Unassembled WGS sequence"/>
</dbReference>
<evidence type="ECO:0000256" key="1">
    <source>
        <dbReference type="ARBA" id="ARBA00023242"/>
    </source>
</evidence>
<comment type="caution">
    <text evidence="4">The sequence shown here is derived from an EMBL/GenBank/DDBJ whole genome shotgun (WGS) entry which is preliminary data.</text>
</comment>